<dbReference type="PROSITE" id="PS51257">
    <property type="entry name" value="PROKAR_LIPOPROTEIN"/>
    <property type="match status" value="1"/>
</dbReference>
<sequence length="1182" mass="137179">MKQPSYKIVVLLIVAILISGCSNQKKYNDSKAFDNATENHMPRVTLNGMLIQLDDEFDHHTLSGEATIRYFTGQEYRGMLKNGMRNGTGSYYDVDGVKIYEGEWESDKMHGQGTFYLDGESSFYQGIWEKGDPIQGHYSIKKNDGSSEIEEGYLYKGVYAIPPQFGWSVGFSEGLSFTYDKASDGWGFINRKGDFVISPIFEPASQFILEFQDGVTLVEKDGAKWLIDTMGNKVAALADYPLLDGMEIWEVAEIFEGIGVANDELDTYIDIDTGEQVEPSNEYLKRRSEFFENKWVYDPVTAEAINENKRFLYSFKNANGDLLAIRPIILPSEEGMMNGFREGLRVAAPVWDTRSFNRYILDRYEPESQYGRYPYSFGFMDMYSLYLEREVKNYKRQNYLQDELWFNGYHKPVNIYHINGITVFVIEHQGRYDAKFSIYAIDSQEKMILEIDEAEHFVFMDLNGNGDTELIVLPSANPVDGYSEVYDDIGLMVYGFLKDRLLLYPVESSNLYSQMESEFRDLMMPDRLYLTEHNGNLMIYYYVHFQGGNSRTFGTRVATYEFKGDRFFKDVYQSTTSTSYDEHTNMSSIEWREGNLAYEYLLSQSWGLTNRNLNLPTRPSEVSINHHLSNFGLYMEDGIIKDLQQQGRKIDFEVVMEALENVYLNLTTEQKKDATLMQWLIQDMERLYQSCFYGRIPFVQNVALVNQVSVNIEVLSKADNNAMEIFRSLVKEVLSDPNVQLIRTPQFWSKHRVAWVNHQYDFEIQLDQSIADLVNEHYGIQLLVGRYTFFIDDDFVQENLSDKQSLRITVKPEDVESGKIRVEFMDQSRSRIQSLVKSLRINIPVDIHKENVSLFFKIENDYRNIGGLYNLEEQSIQTEIRDSGEYKIQENRMNFKDLEDLDDEDREAIERMATTGIIQGRTDMLFEPDKPLTRAEFAVAMINVFFVLDRNAEASFTDVPKNLFEYAHIASAEEADIVSGYDDGTFRGDEPIIREQLISIGARALHEKRKYLYPENSQYYLPFDDIKDFSEYAIRQIPLVFQQGIIEIDGKTSFKPREVVTRAEAAVFVDKLYQKIYGGMANFDAINNQAGPEIQSQYILPNSHQKLLGTADIESLTMEELRLARNEIFARHGYAFKSEDLQQYFKQKEWYSINDSYREDLLSDIEKKNAEFILEYEKSRSE</sequence>
<dbReference type="InterPro" id="IPR025582">
    <property type="entry name" value="YARHG_dom"/>
</dbReference>
<gene>
    <name evidence="3" type="ORF">AAIG11_14660</name>
</gene>
<dbReference type="PROSITE" id="PS51272">
    <property type="entry name" value="SLH"/>
    <property type="match status" value="3"/>
</dbReference>
<dbReference type="EMBL" id="JBCITM010000020">
    <property type="protein sequence ID" value="MEN1761725.1"/>
    <property type="molecule type" value="Genomic_DNA"/>
</dbReference>
<reference evidence="3 4" key="1">
    <citation type="submission" date="2024-04" db="EMBL/GenBank/DDBJ databases">
        <title>Genome sequencing and metabolic network reconstruction of aminoacids and betaine degradation by Anoxynatronum sibiricum.</title>
        <authorList>
            <person name="Detkova E.N."/>
            <person name="Boltjanskaja Y.V."/>
            <person name="Mardanov A.V."/>
            <person name="Kevbrin V."/>
        </authorList>
    </citation>
    <scope>NUCLEOTIDE SEQUENCE [LARGE SCALE GENOMIC DNA]</scope>
    <source>
        <strain evidence="3 4">Z-7981</strain>
    </source>
</reference>
<evidence type="ECO:0000259" key="2">
    <source>
        <dbReference type="PROSITE" id="PS51272"/>
    </source>
</evidence>
<keyword evidence="4" id="KW-1185">Reference proteome</keyword>
<dbReference type="Pfam" id="PF14903">
    <property type="entry name" value="WG_beta_rep"/>
    <property type="match status" value="1"/>
</dbReference>
<dbReference type="PANTHER" id="PTHR43308">
    <property type="entry name" value="OUTER MEMBRANE PROTEIN ALPHA-RELATED"/>
    <property type="match status" value="1"/>
</dbReference>
<dbReference type="Pfam" id="PF02493">
    <property type="entry name" value="MORN"/>
    <property type="match status" value="2"/>
</dbReference>
<dbReference type="SMART" id="SM01324">
    <property type="entry name" value="YARHG"/>
    <property type="match status" value="1"/>
</dbReference>
<organism evidence="3 4">
    <name type="scientific">Anoxynatronum sibiricum</name>
    <dbReference type="NCBI Taxonomy" id="210623"/>
    <lineage>
        <taxon>Bacteria</taxon>
        <taxon>Bacillati</taxon>
        <taxon>Bacillota</taxon>
        <taxon>Clostridia</taxon>
        <taxon>Eubacteriales</taxon>
        <taxon>Clostridiaceae</taxon>
        <taxon>Anoxynatronum</taxon>
    </lineage>
</organism>
<dbReference type="Pfam" id="PF00395">
    <property type="entry name" value="SLH"/>
    <property type="match status" value="3"/>
</dbReference>
<dbReference type="Gene3D" id="2.20.110.10">
    <property type="entry name" value="Histone H3 K4-specific methyltransferase SET7/9 N-terminal domain"/>
    <property type="match status" value="1"/>
</dbReference>
<dbReference type="Gene3D" id="1.20.58.1690">
    <property type="match status" value="1"/>
</dbReference>
<dbReference type="Pfam" id="PF13308">
    <property type="entry name" value="YARHG"/>
    <property type="match status" value="1"/>
</dbReference>
<proteinExistence type="predicted"/>
<feature type="domain" description="SLH" evidence="2">
    <location>
        <begin position="892"/>
        <end position="951"/>
    </location>
</feature>
<feature type="domain" description="SLH" evidence="2">
    <location>
        <begin position="952"/>
        <end position="1015"/>
    </location>
</feature>
<keyword evidence="1" id="KW-0677">Repeat</keyword>
<dbReference type="PANTHER" id="PTHR43308:SF5">
    <property type="entry name" value="S-LAYER PROTEIN _ PEPTIDOGLYCAN ENDO-BETA-N-ACETYLGLUCOSAMINIDASE"/>
    <property type="match status" value="1"/>
</dbReference>
<name>A0ABU9VY13_9CLOT</name>
<dbReference type="InterPro" id="IPR051465">
    <property type="entry name" value="Cell_Envelope_Struct_Comp"/>
</dbReference>
<dbReference type="InterPro" id="IPR032774">
    <property type="entry name" value="WG_beta_rep"/>
</dbReference>
<evidence type="ECO:0000313" key="4">
    <source>
        <dbReference type="Proteomes" id="UP001407405"/>
    </source>
</evidence>
<dbReference type="InterPro" id="IPR038434">
    <property type="entry name" value="YARHG_sf"/>
</dbReference>
<dbReference type="SMART" id="SM00698">
    <property type="entry name" value="MORN"/>
    <property type="match status" value="2"/>
</dbReference>
<feature type="domain" description="SLH" evidence="2">
    <location>
        <begin position="1020"/>
        <end position="1083"/>
    </location>
</feature>
<dbReference type="RefSeq" id="WP_343187010.1">
    <property type="nucleotide sequence ID" value="NZ_JBCITM010000020.1"/>
</dbReference>
<comment type="caution">
    <text evidence="3">The sequence shown here is derived from an EMBL/GenBank/DDBJ whole genome shotgun (WGS) entry which is preliminary data.</text>
</comment>
<protein>
    <submittedName>
        <fullName evidence="3">S-layer homology domain-containing protein</fullName>
    </submittedName>
</protein>
<dbReference type="InterPro" id="IPR001119">
    <property type="entry name" value="SLH_dom"/>
</dbReference>
<accession>A0ABU9VY13</accession>
<dbReference type="Proteomes" id="UP001407405">
    <property type="component" value="Unassembled WGS sequence"/>
</dbReference>
<dbReference type="SUPFAM" id="SSF82185">
    <property type="entry name" value="Histone H3 K4-specific methyltransferase SET7/9 N-terminal domain"/>
    <property type="match status" value="1"/>
</dbReference>
<dbReference type="InterPro" id="IPR003409">
    <property type="entry name" value="MORN"/>
</dbReference>
<evidence type="ECO:0000256" key="1">
    <source>
        <dbReference type="ARBA" id="ARBA00022737"/>
    </source>
</evidence>
<evidence type="ECO:0000313" key="3">
    <source>
        <dbReference type="EMBL" id="MEN1761725.1"/>
    </source>
</evidence>